<dbReference type="PANTHER" id="PTHR23310:SF53">
    <property type="entry name" value="ACYL-COA-BINDING DOMAIN-CONTAINING PROTEIN 4"/>
    <property type="match status" value="1"/>
</dbReference>
<keyword evidence="3" id="KW-0472">Membrane</keyword>
<name>A0ABM4JKG2_EQUPR</name>
<feature type="transmembrane region" description="Helical" evidence="3">
    <location>
        <begin position="243"/>
        <end position="266"/>
    </location>
</feature>
<dbReference type="SUPFAM" id="SSF47027">
    <property type="entry name" value="Acyl-CoA binding protein"/>
    <property type="match status" value="1"/>
</dbReference>
<reference evidence="6" key="1">
    <citation type="submission" date="2025-08" db="UniProtKB">
        <authorList>
            <consortium name="RefSeq"/>
        </authorList>
    </citation>
    <scope>IDENTIFICATION</scope>
    <source>
        <tissue evidence="6">Blood</tissue>
    </source>
</reference>
<feature type="domain" description="ACB" evidence="4">
    <location>
        <begin position="12"/>
        <end position="101"/>
    </location>
</feature>
<evidence type="ECO:0000259" key="4">
    <source>
        <dbReference type="PROSITE" id="PS51228"/>
    </source>
</evidence>
<keyword evidence="3" id="KW-1133">Transmembrane helix</keyword>
<evidence type="ECO:0000256" key="2">
    <source>
        <dbReference type="SAM" id="MobiDB-lite"/>
    </source>
</evidence>
<sequence>MGTENESPEPDCQKQFQAAVSVIQNLPKNGSYRPSYEEMLRFYSYYKQATMGPCLVPRPGFWDPIGRYKWDAWNSLGKMSREEAMSAYITEMKLVAQKVIDTVPLGEVAEDMFGYFEPLYEVIPDMPRPPETFLRRVTESQPPRDLDSEVFSDSLEQLEPELVWEEQRGALGGEPDSRNSPVPPPEKDGLDGNLLGPQELDAWLVGTVRALQESMRDVQGRLQSLESVSGPRKQRPQPSARPWPLRLSGPMLLFFLLWPFIVQWLFRHFRTQKR</sequence>
<dbReference type="RefSeq" id="XP_070416421.1">
    <property type="nucleotide sequence ID" value="XM_070560320.1"/>
</dbReference>
<dbReference type="InterPro" id="IPR035984">
    <property type="entry name" value="Acyl-CoA-binding_sf"/>
</dbReference>
<proteinExistence type="predicted"/>
<dbReference type="PROSITE" id="PS51228">
    <property type="entry name" value="ACB_2"/>
    <property type="match status" value="1"/>
</dbReference>
<dbReference type="PRINTS" id="PR00689">
    <property type="entry name" value="ACOABINDINGP"/>
</dbReference>
<evidence type="ECO:0000313" key="6">
    <source>
        <dbReference type="RefSeq" id="XP_070416421.1"/>
    </source>
</evidence>
<gene>
    <name evidence="6" type="primary">ACBD4</name>
</gene>
<feature type="region of interest" description="Disordered" evidence="2">
    <location>
        <begin position="223"/>
        <end position="242"/>
    </location>
</feature>
<dbReference type="PANTHER" id="PTHR23310">
    <property type="entry name" value="ACYL-COA-BINDING PROTEIN, ACBP"/>
    <property type="match status" value="1"/>
</dbReference>
<keyword evidence="1" id="KW-0446">Lipid-binding</keyword>
<feature type="region of interest" description="Disordered" evidence="2">
    <location>
        <begin position="169"/>
        <end position="193"/>
    </location>
</feature>
<evidence type="ECO:0000256" key="1">
    <source>
        <dbReference type="ARBA" id="ARBA00023121"/>
    </source>
</evidence>
<protein>
    <submittedName>
        <fullName evidence="6">Acyl-CoA-binding domain-containing protein 4 isoform X9</fullName>
    </submittedName>
</protein>
<dbReference type="GeneID" id="103554681"/>
<evidence type="ECO:0000313" key="5">
    <source>
        <dbReference type="Proteomes" id="UP001652662"/>
    </source>
</evidence>
<dbReference type="InterPro" id="IPR022408">
    <property type="entry name" value="Acyl-CoA-binding_prot_CS"/>
</dbReference>
<organism evidence="5 6">
    <name type="scientific">Equus przewalskii</name>
    <name type="common">Przewalski's horse</name>
    <name type="synonym">Equus caballus przewalskii</name>
    <dbReference type="NCBI Taxonomy" id="9798"/>
    <lineage>
        <taxon>Eukaryota</taxon>
        <taxon>Metazoa</taxon>
        <taxon>Chordata</taxon>
        <taxon>Craniata</taxon>
        <taxon>Vertebrata</taxon>
        <taxon>Euteleostomi</taxon>
        <taxon>Mammalia</taxon>
        <taxon>Eutheria</taxon>
        <taxon>Laurasiatheria</taxon>
        <taxon>Perissodactyla</taxon>
        <taxon>Equidae</taxon>
        <taxon>Equus</taxon>
    </lineage>
</organism>
<keyword evidence="5" id="KW-1185">Reference proteome</keyword>
<dbReference type="Pfam" id="PF00887">
    <property type="entry name" value="ACBP"/>
    <property type="match status" value="1"/>
</dbReference>
<accession>A0ABM4JKG2</accession>
<dbReference type="InterPro" id="IPR000582">
    <property type="entry name" value="Acyl-CoA-binding_protein"/>
</dbReference>
<dbReference type="PROSITE" id="PS00880">
    <property type="entry name" value="ACB_1"/>
    <property type="match status" value="1"/>
</dbReference>
<dbReference type="Gene3D" id="1.20.80.10">
    <property type="match status" value="1"/>
</dbReference>
<dbReference type="InterPro" id="IPR014352">
    <property type="entry name" value="FERM/acyl-CoA-bd_prot_sf"/>
</dbReference>
<evidence type="ECO:0000256" key="3">
    <source>
        <dbReference type="SAM" id="Phobius"/>
    </source>
</evidence>
<keyword evidence="3" id="KW-0812">Transmembrane</keyword>
<dbReference type="Proteomes" id="UP001652662">
    <property type="component" value="Chromosome 10"/>
</dbReference>
<dbReference type="CDD" id="cd00435">
    <property type="entry name" value="ACBP"/>
    <property type="match status" value="1"/>
</dbReference>